<keyword evidence="2" id="KW-1185">Reference proteome</keyword>
<dbReference type="Gramene" id="PGSC0003DMT400017135">
    <property type="protein sequence ID" value="PGSC0003DMT400017135"/>
    <property type="gene ID" value="PGSC0003DMG402006684"/>
</dbReference>
<evidence type="ECO:0000313" key="1">
    <source>
        <dbReference type="EnsemblPlants" id="PGSC0003DMT400017135"/>
    </source>
</evidence>
<proteinExistence type="predicted"/>
<dbReference type="Gene3D" id="3.30.420.10">
    <property type="entry name" value="Ribonuclease H-like superfamily/Ribonuclease H"/>
    <property type="match status" value="1"/>
</dbReference>
<dbReference type="AlphaFoldDB" id="M1A8L9"/>
<evidence type="ECO:0000313" key="2">
    <source>
        <dbReference type="Proteomes" id="UP000011115"/>
    </source>
</evidence>
<dbReference type="InterPro" id="IPR012337">
    <property type="entry name" value="RNaseH-like_sf"/>
</dbReference>
<dbReference type="GO" id="GO:0003676">
    <property type="term" value="F:nucleic acid binding"/>
    <property type="evidence" value="ECO:0007669"/>
    <property type="project" value="InterPro"/>
</dbReference>
<dbReference type="EnsemblPlants" id="PGSC0003DMT400017135">
    <property type="protein sequence ID" value="PGSC0003DMT400017135"/>
    <property type="gene ID" value="PGSC0003DMG402006684"/>
</dbReference>
<sequence length="80" mass="8856">MQEPSRRSSIFPFKGIIGFMKGTPNVTYTPTELTTIMQGLKIALQHNPTPIEIASDSSEVINMLQNGHLTYCPSISECRS</sequence>
<evidence type="ECO:0008006" key="3">
    <source>
        <dbReference type="Google" id="ProtNLM"/>
    </source>
</evidence>
<protein>
    <recommendedName>
        <fullName evidence="3">RNase H type-1 domain-containing protein</fullName>
    </recommendedName>
</protein>
<dbReference type="Proteomes" id="UP000011115">
    <property type="component" value="Unassembled WGS sequence"/>
</dbReference>
<reference evidence="2" key="1">
    <citation type="journal article" date="2011" name="Nature">
        <title>Genome sequence and analysis of the tuber crop potato.</title>
        <authorList>
            <consortium name="The Potato Genome Sequencing Consortium"/>
        </authorList>
    </citation>
    <scope>NUCLEOTIDE SEQUENCE [LARGE SCALE GENOMIC DNA]</scope>
    <source>
        <strain evidence="2">cv. DM1-3 516 R44</strain>
    </source>
</reference>
<dbReference type="InParanoid" id="M1A8L9"/>
<reference evidence="1" key="2">
    <citation type="submission" date="2015-06" db="UniProtKB">
        <authorList>
            <consortium name="EnsemblPlants"/>
        </authorList>
    </citation>
    <scope>IDENTIFICATION</scope>
    <source>
        <strain evidence="1">DM1-3 516 R44</strain>
    </source>
</reference>
<accession>M1A8L9</accession>
<dbReference type="HOGENOM" id="CLU_2594487_0_0_1"/>
<dbReference type="PaxDb" id="4113-PGSC0003DMT400017135"/>
<organism evidence="1 2">
    <name type="scientific">Solanum tuberosum</name>
    <name type="common">Potato</name>
    <dbReference type="NCBI Taxonomy" id="4113"/>
    <lineage>
        <taxon>Eukaryota</taxon>
        <taxon>Viridiplantae</taxon>
        <taxon>Streptophyta</taxon>
        <taxon>Embryophyta</taxon>
        <taxon>Tracheophyta</taxon>
        <taxon>Spermatophyta</taxon>
        <taxon>Magnoliopsida</taxon>
        <taxon>eudicotyledons</taxon>
        <taxon>Gunneridae</taxon>
        <taxon>Pentapetalae</taxon>
        <taxon>asterids</taxon>
        <taxon>lamiids</taxon>
        <taxon>Solanales</taxon>
        <taxon>Solanaceae</taxon>
        <taxon>Solanoideae</taxon>
        <taxon>Solaneae</taxon>
        <taxon>Solanum</taxon>
    </lineage>
</organism>
<dbReference type="InterPro" id="IPR036397">
    <property type="entry name" value="RNaseH_sf"/>
</dbReference>
<dbReference type="SUPFAM" id="SSF53098">
    <property type="entry name" value="Ribonuclease H-like"/>
    <property type="match status" value="1"/>
</dbReference>
<name>M1A8L9_SOLTU</name>